<keyword evidence="3" id="KW-1185">Reference proteome</keyword>
<evidence type="ECO:0000256" key="1">
    <source>
        <dbReference type="SAM" id="Phobius"/>
    </source>
</evidence>
<comment type="caution">
    <text evidence="2">The sequence shown here is derived from an EMBL/GenBank/DDBJ whole genome shotgun (WGS) entry which is preliminary data.</text>
</comment>
<name>A0ABT0FRF3_9ACTN</name>
<sequence length="232" mass="24462">MDFHGWSDGLALRPRDYLASGGRPLLDVVRSEGPFRGETLYLLALGTAATMARLHLAGIAGLRLGPDNVLLGPYGQASFAPGPRDSEFPSHDVRAWAEVMVFAATGQEAGPGEEPDLDRLLPALRAVVDECRRPDPECRPTAADLVAILLGRPAPPHRAAAERLLREAESRLRPHRPPAYEESLVAVPLWRRPAFLAGVALGLAVVALLAGAVVLVSALAAGNVPAGAVPHG</sequence>
<dbReference type="Proteomes" id="UP001317259">
    <property type="component" value="Unassembled WGS sequence"/>
</dbReference>
<dbReference type="RefSeq" id="WP_242374349.1">
    <property type="nucleotide sequence ID" value="NZ_JAKRKC020000001.1"/>
</dbReference>
<keyword evidence="1" id="KW-1133">Transmembrane helix</keyword>
<organism evidence="2 3">
    <name type="scientific">Actinomadura luzonensis</name>
    <dbReference type="NCBI Taxonomy" id="2805427"/>
    <lineage>
        <taxon>Bacteria</taxon>
        <taxon>Bacillati</taxon>
        <taxon>Actinomycetota</taxon>
        <taxon>Actinomycetes</taxon>
        <taxon>Streptosporangiales</taxon>
        <taxon>Thermomonosporaceae</taxon>
        <taxon>Actinomadura</taxon>
    </lineage>
</organism>
<accession>A0ABT0FRF3</accession>
<proteinExistence type="predicted"/>
<dbReference type="EMBL" id="JAKRKC020000001">
    <property type="protein sequence ID" value="MCK2214916.1"/>
    <property type="molecule type" value="Genomic_DNA"/>
</dbReference>
<evidence type="ECO:0000313" key="3">
    <source>
        <dbReference type="Proteomes" id="UP001317259"/>
    </source>
</evidence>
<dbReference type="Gene3D" id="1.10.510.10">
    <property type="entry name" value="Transferase(Phosphotransferase) domain 1"/>
    <property type="match status" value="1"/>
</dbReference>
<protein>
    <recommendedName>
        <fullName evidence="4">Protein kinase domain-containing protein</fullName>
    </recommendedName>
</protein>
<reference evidence="2 3" key="1">
    <citation type="submission" date="2022-04" db="EMBL/GenBank/DDBJ databases">
        <title>Genome draft of Actinomadura sp. ATCC 31491.</title>
        <authorList>
            <person name="Shi X."/>
            <person name="Du Y."/>
        </authorList>
    </citation>
    <scope>NUCLEOTIDE SEQUENCE [LARGE SCALE GENOMIC DNA]</scope>
    <source>
        <strain evidence="2 3">ATCC 31491</strain>
    </source>
</reference>
<keyword evidence="1" id="KW-0472">Membrane</keyword>
<feature type="transmembrane region" description="Helical" evidence="1">
    <location>
        <begin position="194"/>
        <end position="220"/>
    </location>
</feature>
<keyword evidence="1" id="KW-0812">Transmembrane</keyword>
<dbReference type="SUPFAM" id="SSF56112">
    <property type="entry name" value="Protein kinase-like (PK-like)"/>
    <property type="match status" value="1"/>
</dbReference>
<evidence type="ECO:0000313" key="2">
    <source>
        <dbReference type="EMBL" id="MCK2214916.1"/>
    </source>
</evidence>
<evidence type="ECO:0008006" key="4">
    <source>
        <dbReference type="Google" id="ProtNLM"/>
    </source>
</evidence>
<dbReference type="InterPro" id="IPR011009">
    <property type="entry name" value="Kinase-like_dom_sf"/>
</dbReference>
<gene>
    <name evidence="2" type="ORF">MF672_014140</name>
</gene>